<reference evidence="3" key="1">
    <citation type="submission" date="2020-12" db="EMBL/GenBank/DDBJ databases">
        <authorList>
            <person name="Iha C."/>
        </authorList>
    </citation>
    <scope>NUCLEOTIDE SEQUENCE</scope>
</reference>
<dbReference type="InterPro" id="IPR019956">
    <property type="entry name" value="Ubiquitin_dom"/>
</dbReference>
<accession>A0A8S1J3T6</accession>
<dbReference type="PROSITE" id="PS00299">
    <property type="entry name" value="UBIQUITIN_1"/>
    <property type="match status" value="1"/>
</dbReference>
<dbReference type="InterPro" id="IPR000626">
    <property type="entry name" value="Ubiquitin-like_dom"/>
</dbReference>
<dbReference type="EMBL" id="CAJHUC010001738">
    <property type="protein sequence ID" value="CAD7702198.1"/>
    <property type="molecule type" value="Genomic_DNA"/>
</dbReference>
<comment type="caution">
    <text evidence="3">The sequence shown here is derived from an EMBL/GenBank/DDBJ whole genome shotgun (WGS) entry which is preliminary data.</text>
</comment>
<dbReference type="SUPFAM" id="SSF56399">
    <property type="entry name" value="ADP-ribosylation"/>
    <property type="match status" value="1"/>
</dbReference>
<dbReference type="PANTHER" id="PTHR36649">
    <property type="entry name" value="UBIQUITIN-LIKE DOMAIN-CONTAINING PROTEIN"/>
    <property type="match status" value="1"/>
</dbReference>
<evidence type="ECO:0000256" key="1">
    <source>
        <dbReference type="SAM" id="SignalP"/>
    </source>
</evidence>
<organism evidence="3 4">
    <name type="scientific">Ostreobium quekettii</name>
    <dbReference type="NCBI Taxonomy" id="121088"/>
    <lineage>
        <taxon>Eukaryota</taxon>
        <taxon>Viridiplantae</taxon>
        <taxon>Chlorophyta</taxon>
        <taxon>core chlorophytes</taxon>
        <taxon>Ulvophyceae</taxon>
        <taxon>TCBD clade</taxon>
        <taxon>Bryopsidales</taxon>
        <taxon>Ostreobineae</taxon>
        <taxon>Ostreobiaceae</taxon>
        <taxon>Ostreobium</taxon>
    </lineage>
</organism>
<dbReference type="PRINTS" id="PR00348">
    <property type="entry name" value="UBIQUITIN"/>
</dbReference>
<dbReference type="OrthoDB" id="428577at2759"/>
<dbReference type="PROSITE" id="PS50053">
    <property type="entry name" value="UBIQUITIN_2"/>
    <property type="match status" value="1"/>
</dbReference>
<dbReference type="Proteomes" id="UP000708148">
    <property type="component" value="Unassembled WGS sequence"/>
</dbReference>
<dbReference type="PANTHER" id="PTHR36649:SF28">
    <property type="entry name" value="UBIQUITIN-LIKE DOMAIN-CONTAINING PROTEIN"/>
    <property type="match status" value="1"/>
</dbReference>
<dbReference type="Gene3D" id="3.90.175.10">
    <property type="entry name" value="Diphtheria Toxin, domain 1"/>
    <property type="match status" value="1"/>
</dbReference>
<dbReference type="InterPro" id="IPR019954">
    <property type="entry name" value="Ubiquitin_CS"/>
</dbReference>
<feature type="domain" description="Ubiquitin-like" evidence="2">
    <location>
        <begin position="80"/>
        <end position="155"/>
    </location>
</feature>
<feature type="signal peptide" evidence="1">
    <location>
        <begin position="1"/>
        <end position="23"/>
    </location>
</feature>
<name>A0A8S1J3T6_9CHLO</name>
<dbReference type="Gene3D" id="3.10.20.90">
    <property type="entry name" value="Phosphatidylinositol 3-kinase Catalytic Subunit, Chain A, domain 1"/>
    <property type="match status" value="1"/>
</dbReference>
<keyword evidence="4" id="KW-1185">Reference proteome</keyword>
<evidence type="ECO:0000259" key="2">
    <source>
        <dbReference type="PROSITE" id="PS50053"/>
    </source>
</evidence>
<dbReference type="InterPro" id="IPR029071">
    <property type="entry name" value="Ubiquitin-like_domsf"/>
</dbReference>
<evidence type="ECO:0000313" key="3">
    <source>
        <dbReference type="EMBL" id="CAD7702198.1"/>
    </source>
</evidence>
<sequence length="339" mass="36909">MPACDQGLLLVGLSALVGRRVAASNDGDGAHSILQVHGWTTPAGPVAVAGKALARPSRPTPGEGDGQTVKHFAEGSNTLVFVEIRHEGKIALSEALSATCTVAEVKAMIRDREGIPVDKQRLILAGKDLEDGCMLADYHLHDEWCVLRVVPRLRGGGSLRLGEEDIVKVSPDSLAPELNFDFTRVRDNGRTFQRGGEAYRRPCGWQRYAIRVLGKYGDDVWLGPMGPRAWSADGEWPVSYHGTERTAAGSIVHVGYALSKGKRCAFGRGVYSTPDVEVAARYAKKFRCGGRCFELVMQNRVNPTSLVKIDASRTGVGEFWLNPAETDVRPYGILIREVK</sequence>
<gene>
    <name evidence="3" type="ORF">OSTQU699_LOCUS7555</name>
</gene>
<proteinExistence type="predicted"/>
<dbReference type="Pfam" id="PF00240">
    <property type="entry name" value="ubiquitin"/>
    <property type="match status" value="1"/>
</dbReference>
<dbReference type="SMART" id="SM00213">
    <property type="entry name" value="UBQ"/>
    <property type="match status" value="1"/>
</dbReference>
<keyword evidence="1" id="KW-0732">Signal</keyword>
<protein>
    <recommendedName>
        <fullName evidence="2">Ubiquitin-like domain-containing protein</fullName>
    </recommendedName>
</protein>
<dbReference type="AlphaFoldDB" id="A0A8S1J3T6"/>
<evidence type="ECO:0000313" key="4">
    <source>
        <dbReference type="Proteomes" id="UP000708148"/>
    </source>
</evidence>
<dbReference type="SUPFAM" id="SSF54236">
    <property type="entry name" value="Ubiquitin-like"/>
    <property type="match status" value="1"/>
</dbReference>
<feature type="chain" id="PRO_5035922677" description="Ubiquitin-like domain-containing protein" evidence="1">
    <location>
        <begin position="24"/>
        <end position="339"/>
    </location>
</feature>